<dbReference type="Proteomes" id="UP000694865">
    <property type="component" value="Unplaced"/>
</dbReference>
<reference evidence="12" key="1">
    <citation type="submission" date="2025-08" db="UniProtKB">
        <authorList>
            <consortium name="RefSeq"/>
        </authorList>
    </citation>
    <scope>IDENTIFICATION</scope>
    <source>
        <tissue evidence="12">Testes</tissue>
    </source>
</reference>
<comment type="similarity">
    <text evidence="2 8 9">Belongs to the glycosyl hydrolase 9 (cellulase E) family.</text>
</comment>
<dbReference type="RefSeq" id="XP_006820070.1">
    <property type="nucleotide sequence ID" value="XM_006820007.1"/>
</dbReference>
<feature type="domain" description="Glycoside hydrolase family 9" evidence="10">
    <location>
        <begin position="8"/>
        <end position="260"/>
    </location>
</feature>
<evidence type="ECO:0000256" key="5">
    <source>
        <dbReference type="ARBA" id="ARBA00023277"/>
    </source>
</evidence>
<dbReference type="Pfam" id="PF00759">
    <property type="entry name" value="Glyco_hydro_9"/>
    <property type="match status" value="1"/>
</dbReference>
<dbReference type="GeneID" id="100370376"/>
<evidence type="ECO:0000313" key="12">
    <source>
        <dbReference type="RefSeq" id="XP_006820070.1"/>
    </source>
</evidence>
<dbReference type="InterPro" id="IPR008928">
    <property type="entry name" value="6-hairpin_glycosidase_sf"/>
</dbReference>
<dbReference type="Gene3D" id="1.50.10.10">
    <property type="match status" value="1"/>
</dbReference>
<gene>
    <name evidence="12" type="primary">LOC100370376</name>
</gene>
<organism evidence="11 12">
    <name type="scientific">Saccoglossus kowalevskii</name>
    <name type="common">Acorn worm</name>
    <dbReference type="NCBI Taxonomy" id="10224"/>
    <lineage>
        <taxon>Eukaryota</taxon>
        <taxon>Metazoa</taxon>
        <taxon>Hemichordata</taxon>
        <taxon>Enteropneusta</taxon>
        <taxon>Harrimaniidae</taxon>
        <taxon>Saccoglossus</taxon>
    </lineage>
</organism>
<evidence type="ECO:0000256" key="4">
    <source>
        <dbReference type="ARBA" id="ARBA00023001"/>
    </source>
</evidence>
<accession>A0ABM0MJ79</accession>
<comment type="catalytic activity">
    <reaction evidence="1 9">
        <text>Endohydrolysis of (1-&gt;4)-beta-D-glucosidic linkages in cellulose, lichenin and cereal beta-D-glucans.</text>
        <dbReference type="EC" id="3.2.1.4"/>
    </reaction>
</comment>
<keyword evidence="4 9" id="KW-0136">Cellulose degradation</keyword>
<evidence type="ECO:0000259" key="10">
    <source>
        <dbReference type="Pfam" id="PF00759"/>
    </source>
</evidence>
<feature type="active site" evidence="8">
    <location>
        <position position="195"/>
    </location>
</feature>
<evidence type="ECO:0000313" key="11">
    <source>
        <dbReference type="Proteomes" id="UP000694865"/>
    </source>
</evidence>
<evidence type="ECO:0000256" key="9">
    <source>
        <dbReference type="RuleBase" id="RU361166"/>
    </source>
</evidence>
<keyword evidence="6 8" id="KW-0326">Glycosidase</keyword>
<name>A0ABM0MJ79_SACKO</name>
<evidence type="ECO:0000256" key="3">
    <source>
        <dbReference type="ARBA" id="ARBA00022801"/>
    </source>
</evidence>
<keyword evidence="7 8" id="KW-0624">Polysaccharide degradation</keyword>
<dbReference type="SUPFAM" id="SSF48208">
    <property type="entry name" value="Six-hairpin glycosidases"/>
    <property type="match status" value="1"/>
</dbReference>
<evidence type="ECO:0000256" key="6">
    <source>
        <dbReference type="ARBA" id="ARBA00023295"/>
    </source>
</evidence>
<evidence type="ECO:0000256" key="1">
    <source>
        <dbReference type="ARBA" id="ARBA00000966"/>
    </source>
</evidence>
<dbReference type="PROSITE" id="PS00592">
    <property type="entry name" value="GH9_2"/>
    <property type="match status" value="1"/>
</dbReference>
<keyword evidence="3 8" id="KW-0378">Hydrolase</keyword>
<keyword evidence="5 8" id="KW-0119">Carbohydrate metabolism</keyword>
<proteinExistence type="inferred from homology"/>
<dbReference type="PANTHER" id="PTHR22298">
    <property type="entry name" value="ENDO-1,4-BETA-GLUCANASE"/>
    <property type="match status" value="1"/>
</dbReference>
<sequence length="277" mass="30793">MPTLRLTEDTVYAAQCKEKAEALYEYAMANFGSANKDSGIYKNPVFKDELVWAMIWLYKATRIESYLTTAVSKYKKYSIGELRYTSFSWKNKNPGVAILLYEETSTSGYTKDANKFMNNWLIDIERTPLGLAYALDWGPLRAAAGSAFIGLKLGDLGVKRGPFREFAMQQIHYILGDTGRSYVVGFGNNPPQNIHHRDSSCPKTGTCNSANALYNPKANPIILTGALTGGPDNQDYYADDRTIIEKSEVALDYNAAFQSAVAALKHLELNGNLPTDY</sequence>
<evidence type="ECO:0000256" key="8">
    <source>
        <dbReference type="PROSITE-ProRule" id="PRU10059"/>
    </source>
</evidence>
<protein>
    <recommendedName>
        <fullName evidence="9">Endoglucanase</fullName>
        <ecNumber evidence="9">3.2.1.4</ecNumber>
    </recommendedName>
</protein>
<evidence type="ECO:0000256" key="7">
    <source>
        <dbReference type="ARBA" id="ARBA00023326"/>
    </source>
</evidence>
<dbReference type="InterPro" id="IPR012341">
    <property type="entry name" value="6hp_glycosidase-like_sf"/>
</dbReference>
<keyword evidence="11" id="KW-1185">Reference proteome</keyword>
<evidence type="ECO:0000256" key="2">
    <source>
        <dbReference type="ARBA" id="ARBA00007072"/>
    </source>
</evidence>
<dbReference type="EC" id="3.2.1.4" evidence="9"/>
<dbReference type="InterPro" id="IPR001701">
    <property type="entry name" value="Glyco_hydro_9"/>
</dbReference>
<dbReference type="InterPro" id="IPR018221">
    <property type="entry name" value="Glyco_hydro_9_His_AS"/>
</dbReference>